<keyword evidence="4 8" id="KW-0812">Transmembrane</keyword>
<evidence type="ECO:0000256" key="3">
    <source>
        <dbReference type="ARBA" id="ARBA00022475"/>
    </source>
</evidence>
<evidence type="ECO:0000256" key="1">
    <source>
        <dbReference type="ARBA" id="ARBA00004651"/>
    </source>
</evidence>
<feature type="transmembrane region" description="Helical" evidence="8">
    <location>
        <begin position="141"/>
        <end position="165"/>
    </location>
</feature>
<evidence type="ECO:0000256" key="4">
    <source>
        <dbReference type="ARBA" id="ARBA00022692"/>
    </source>
</evidence>
<keyword evidence="3" id="KW-1003">Cell membrane</keyword>
<feature type="transmembrane region" description="Helical" evidence="8">
    <location>
        <begin position="74"/>
        <end position="91"/>
    </location>
</feature>
<evidence type="ECO:0000256" key="8">
    <source>
        <dbReference type="SAM" id="Phobius"/>
    </source>
</evidence>
<keyword evidence="6 8" id="KW-0472">Membrane</keyword>
<keyword evidence="2" id="KW-0813">Transport</keyword>
<dbReference type="PANTHER" id="PTHR30509:SF9">
    <property type="entry name" value="MULTIDRUG RESISTANCE PROTEIN MDTO"/>
    <property type="match status" value="1"/>
</dbReference>
<evidence type="ECO:0000256" key="7">
    <source>
        <dbReference type="SAM" id="MobiDB-lite"/>
    </source>
</evidence>
<comment type="subcellular location">
    <subcellularLocation>
        <location evidence="1">Cell membrane</location>
        <topology evidence="1">Multi-pass membrane protein</topology>
    </subcellularLocation>
</comment>
<dbReference type="RefSeq" id="WP_207356710.1">
    <property type="nucleotide sequence ID" value="NZ_CP071503.1"/>
</dbReference>
<evidence type="ECO:0000313" key="10">
    <source>
        <dbReference type="Proteomes" id="UP000662770"/>
    </source>
</evidence>
<feature type="compositionally biased region" description="Basic and acidic residues" evidence="7">
    <location>
        <begin position="382"/>
        <end position="395"/>
    </location>
</feature>
<evidence type="ECO:0000256" key="5">
    <source>
        <dbReference type="ARBA" id="ARBA00022989"/>
    </source>
</evidence>
<gene>
    <name evidence="9" type="ORF">JYB87_13680</name>
</gene>
<proteinExistence type="predicted"/>
<keyword evidence="10" id="KW-1185">Reference proteome</keyword>
<sequence>MLTVFEQATWLSAFIYRYARIVHTFKIALALGLIALVNGFWPVPHFIWSMVTIVIIMMGLPQVGGAIEKSLQRAVGTMLGASYGVLLVIFIDQYWQLMGLLIFGVAVVCYLNAGRYSYAYLVTGFTMIIVIGDANHDTSEALWHTANILIGCVVAVLVSLFVLPIKAKQDWRAQMAKSFEMMAKVLDVHLNHTEDSKKARSYLEAAMKAVLAQKKLMFSLEWESQTLKKHAPTVTELADEQVRVITLLELLLQSNLTADKHKTLPQIEQIAKTMQQHLLQLASYLSGKHSEQPQLPTGFSYQLAQQLIALQQHDVEGDNEAAQQAFALNGYSWLIYQLALALTGVNTQLDKIVAAYRHKARLLETLKENVAFAPKKKTGAKRNHENLSKEKRNND</sequence>
<dbReference type="InterPro" id="IPR006726">
    <property type="entry name" value="PHBA_efflux_AaeB/fusaric-R"/>
</dbReference>
<dbReference type="Proteomes" id="UP000662770">
    <property type="component" value="Chromosome"/>
</dbReference>
<feature type="region of interest" description="Disordered" evidence="7">
    <location>
        <begin position="374"/>
        <end position="395"/>
    </location>
</feature>
<evidence type="ECO:0000256" key="6">
    <source>
        <dbReference type="ARBA" id="ARBA00023136"/>
    </source>
</evidence>
<dbReference type="PANTHER" id="PTHR30509">
    <property type="entry name" value="P-HYDROXYBENZOIC ACID EFFLUX PUMP SUBUNIT-RELATED"/>
    <property type="match status" value="1"/>
</dbReference>
<name>A0ABX7QVJ6_9GAMM</name>
<protein>
    <submittedName>
        <fullName evidence="9">FUSC family protein</fullName>
    </submittedName>
</protein>
<feature type="transmembrane region" description="Helical" evidence="8">
    <location>
        <begin position="118"/>
        <end position="135"/>
    </location>
</feature>
<feature type="transmembrane region" description="Helical" evidence="8">
    <location>
        <begin position="21"/>
        <end position="41"/>
    </location>
</feature>
<dbReference type="Pfam" id="PF04632">
    <property type="entry name" value="FUSC"/>
    <property type="match status" value="1"/>
</dbReference>
<organism evidence="9 10">
    <name type="scientific">Shewanella avicenniae</name>
    <dbReference type="NCBI Taxonomy" id="2814294"/>
    <lineage>
        <taxon>Bacteria</taxon>
        <taxon>Pseudomonadati</taxon>
        <taxon>Pseudomonadota</taxon>
        <taxon>Gammaproteobacteria</taxon>
        <taxon>Alteromonadales</taxon>
        <taxon>Shewanellaceae</taxon>
        <taxon>Shewanella</taxon>
    </lineage>
</organism>
<dbReference type="EMBL" id="CP071503">
    <property type="protein sequence ID" value="QSX35519.1"/>
    <property type="molecule type" value="Genomic_DNA"/>
</dbReference>
<reference evidence="9 10" key="1">
    <citation type="submission" date="2021-03" db="EMBL/GenBank/DDBJ databases">
        <title>Novel species identification of genus Shewanella.</title>
        <authorList>
            <person name="Liu G."/>
            <person name="Zhang Q."/>
        </authorList>
    </citation>
    <scope>NUCLEOTIDE SEQUENCE [LARGE SCALE GENOMIC DNA]</scope>
    <source>
        <strain evidence="9 10">FJAT-51800</strain>
    </source>
</reference>
<accession>A0ABX7QVJ6</accession>
<feature type="transmembrane region" description="Helical" evidence="8">
    <location>
        <begin position="47"/>
        <end position="67"/>
    </location>
</feature>
<keyword evidence="5 8" id="KW-1133">Transmembrane helix</keyword>
<evidence type="ECO:0000313" key="9">
    <source>
        <dbReference type="EMBL" id="QSX35519.1"/>
    </source>
</evidence>
<feature type="transmembrane region" description="Helical" evidence="8">
    <location>
        <begin position="97"/>
        <end position="113"/>
    </location>
</feature>
<evidence type="ECO:0000256" key="2">
    <source>
        <dbReference type="ARBA" id="ARBA00022448"/>
    </source>
</evidence>